<sequence>MADSQTTIASLRELNSKLTVEITKLRKNSKKLPDMKVSVPPMPQSKKNIPVIPYDTSSQCTNGSYYIKYQNSPHEKEIKVLDSSDLKKLPELFIKNESDIDTLILLLQQRFKMS</sequence>
<organism evidence="2 3">
    <name type="scientific">Gigaspora margarita</name>
    <dbReference type="NCBI Taxonomy" id="4874"/>
    <lineage>
        <taxon>Eukaryota</taxon>
        <taxon>Fungi</taxon>
        <taxon>Fungi incertae sedis</taxon>
        <taxon>Mucoromycota</taxon>
        <taxon>Glomeromycotina</taxon>
        <taxon>Glomeromycetes</taxon>
        <taxon>Diversisporales</taxon>
        <taxon>Gigasporaceae</taxon>
        <taxon>Gigaspora</taxon>
    </lineage>
</organism>
<comment type="caution">
    <text evidence="2">The sequence shown here is derived from an EMBL/GenBank/DDBJ whole genome shotgun (WGS) entry which is preliminary data.</text>
</comment>
<dbReference type="Proteomes" id="UP000789901">
    <property type="component" value="Unassembled WGS sequence"/>
</dbReference>
<gene>
    <name evidence="2" type="ORF">GMARGA_LOCUS14857</name>
</gene>
<proteinExistence type="predicted"/>
<evidence type="ECO:0000313" key="2">
    <source>
        <dbReference type="EMBL" id="CAG8735925.1"/>
    </source>
</evidence>
<dbReference type="EMBL" id="CAJVQB010010026">
    <property type="protein sequence ID" value="CAG8735925.1"/>
    <property type="molecule type" value="Genomic_DNA"/>
</dbReference>
<reference evidence="2 3" key="1">
    <citation type="submission" date="2021-06" db="EMBL/GenBank/DDBJ databases">
        <authorList>
            <person name="Kallberg Y."/>
            <person name="Tangrot J."/>
            <person name="Rosling A."/>
        </authorList>
    </citation>
    <scope>NUCLEOTIDE SEQUENCE [LARGE SCALE GENOMIC DNA]</scope>
    <source>
        <strain evidence="2 3">120-4 pot B 10/14</strain>
    </source>
</reference>
<accession>A0ABN7V650</accession>
<protein>
    <submittedName>
        <fullName evidence="2">19272_t:CDS:1</fullName>
    </submittedName>
</protein>
<name>A0ABN7V650_GIGMA</name>
<evidence type="ECO:0000256" key="1">
    <source>
        <dbReference type="SAM" id="MobiDB-lite"/>
    </source>
</evidence>
<evidence type="ECO:0000313" key="3">
    <source>
        <dbReference type="Proteomes" id="UP000789901"/>
    </source>
</evidence>
<keyword evidence="3" id="KW-1185">Reference proteome</keyword>
<feature type="region of interest" description="Disordered" evidence="1">
    <location>
        <begin position="32"/>
        <end position="53"/>
    </location>
</feature>